<dbReference type="Pfam" id="PF09362">
    <property type="entry name" value="DUF1996"/>
    <property type="match status" value="1"/>
</dbReference>
<evidence type="ECO:0000313" key="4">
    <source>
        <dbReference type="Proteomes" id="UP001141259"/>
    </source>
</evidence>
<reference evidence="3" key="1">
    <citation type="submission" date="2022-08" db="EMBL/GenBank/DDBJ databases">
        <authorList>
            <person name="Tistechok S."/>
            <person name="Samborskyy M."/>
            <person name="Roman I."/>
        </authorList>
    </citation>
    <scope>NUCLEOTIDE SEQUENCE</scope>
    <source>
        <strain evidence="3">DSM 103496</strain>
    </source>
</reference>
<comment type="caution">
    <text evidence="3">The sequence shown here is derived from an EMBL/GenBank/DDBJ whole genome shotgun (WGS) entry which is preliminary data.</text>
</comment>
<dbReference type="EMBL" id="JANYMP010000002">
    <property type="protein sequence ID" value="MCS7476364.1"/>
    <property type="molecule type" value="Genomic_DNA"/>
</dbReference>
<proteinExistence type="predicted"/>
<evidence type="ECO:0000313" key="3">
    <source>
        <dbReference type="EMBL" id="MCS7476364.1"/>
    </source>
</evidence>
<dbReference type="RefSeq" id="WP_259621864.1">
    <property type="nucleotide sequence ID" value="NZ_JANYMP010000002.1"/>
</dbReference>
<dbReference type="PANTHER" id="PTHR43662:SF3">
    <property type="entry name" value="DOMAIN PROTEIN, PUTATIVE (AFU_ORTHOLOGUE AFUA_6G11970)-RELATED"/>
    <property type="match status" value="1"/>
</dbReference>
<feature type="region of interest" description="Disordered" evidence="1">
    <location>
        <begin position="261"/>
        <end position="310"/>
    </location>
</feature>
<keyword evidence="4" id="KW-1185">Reference proteome</keyword>
<feature type="region of interest" description="Disordered" evidence="1">
    <location>
        <begin position="157"/>
        <end position="178"/>
    </location>
</feature>
<dbReference type="PANTHER" id="PTHR43662">
    <property type="match status" value="1"/>
</dbReference>
<protein>
    <submittedName>
        <fullName evidence="3">DUF1996 domain-containing protein</fullName>
    </submittedName>
</protein>
<dbReference type="InterPro" id="IPR018535">
    <property type="entry name" value="DUF1996"/>
</dbReference>
<organism evidence="3 4">
    <name type="scientific">Umezawaea endophytica</name>
    <dbReference type="NCBI Taxonomy" id="1654476"/>
    <lineage>
        <taxon>Bacteria</taxon>
        <taxon>Bacillati</taxon>
        <taxon>Actinomycetota</taxon>
        <taxon>Actinomycetes</taxon>
        <taxon>Pseudonocardiales</taxon>
        <taxon>Pseudonocardiaceae</taxon>
        <taxon>Umezawaea</taxon>
    </lineage>
</organism>
<dbReference type="AlphaFoldDB" id="A0A9X2VHT1"/>
<evidence type="ECO:0000259" key="2">
    <source>
        <dbReference type="Pfam" id="PF09362"/>
    </source>
</evidence>
<accession>A0A9X2VHT1</accession>
<sequence>MTRTGGRHQISSRTKIASIGAAVAIAAGAVVVVTATSDDQASADGVDISNFVDITTVQPNVKQVKKQGNASRGTFTVDCGVNENEHFNGDNFIAAPGVENGAEHLHDYVGNLSTNANSTNESLQAAGTTCKNGDKSTYFWPVIRIDTADEEENEVDAAAAQAQDQQAAADANARKKGRPQLVCPDIASKLDEVPDEAQADVDKALEEVDKVTEEAEQKLPAAVDANAVDAQVVNPLLEKRKAILDRMTLALGRPGRQPIDFGALSRCSVKPPGQPSPIGDGSENGDKPPVEADPGNEPDENQELPGNDGEIQQPLKAELTFRGSPVGKVTAMPKFLKILYGDAKISINGTKNARDSWTCEGFEDKVQLAKYVICPEGKKVKRIHDFPSCWDGKNTDSANHRTHIVFPDAATGKCAEGFKAVPQLRTTLTYDIPRDIQVKGQYKVDSFPNEDHNPVSDHDDFANVMSQKIMNRLVNCVNKGKTCKE</sequence>
<dbReference type="Proteomes" id="UP001141259">
    <property type="component" value="Unassembled WGS sequence"/>
</dbReference>
<gene>
    <name evidence="3" type="ORF">NZH93_05820</name>
</gene>
<feature type="compositionally biased region" description="Low complexity" evidence="1">
    <location>
        <begin position="157"/>
        <end position="171"/>
    </location>
</feature>
<name>A0A9X2VHT1_9PSEU</name>
<evidence type="ECO:0000256" key="1">
    <source>
        <dbReference type="SAM" id="MobiDB-lite"/>
    </source>
</evidence>
<feature type="domain" description="DUF1996" evidence="2">
    <location>
        <begin position="327"/>
        <end position="463"/>
    </location>
</feature>